<evidence type="ECO:0000313" key="1">
    <source>
        <dbReference type="EMBL" id="XCD07627.1"/>
    </source>
</evidence>
<name>A0AAU8B5N6_9CAUD</name>
<sequence>MSPNSTAQRAFCWGWLDSNTTHWSQSIPLFGVQLVQNHPIGSNYLKRNKGDR</sequence>
<organism evidence="1">
    <name type="scientific">Dulem virus 33</name>
    <dbReference type="NCBI Taxonomy" id="3145751"/>
    <lineage>
        <taxon>Viruses</taxon>
        <taxon>Duplodnaviria</taxon>
        <taxon>Heunggongvirae</taxon>
        <taxon>Uroviricota</taxon>
        <taxon>Caudoviricetes</taxon>
    </lineage>
</organism>
<accession>A0AAU8B5N6</accession>
<reference evidence="1" key="1">
    <citation type="submission" date="2024-03" db="EMBL/GenBank/DDBJ databases">
        <title>Diverse circular DNA viruses in blood, oral, and fecal samples of captive lemurs.</title>
        <authorList>
            <person name="Paietta E.N."/>
            <person name="Kraberger S."/>
            <person name="Lund M.C."/>
            <person name="Custer J.M."/>
            <person name="Vargas K.M."/>
            <person name="Ehmke E.E."/>
            <person name="Yoder A.D."/>
            <person name="Varsani A."/>
        </authorList>
    </citation>
    <scope>NUCLEOTIDE SEQUENCE</scope>
    <source>
        <strain evidence="1">Duke_28FS_2</strain>
    </source>
</reference>
<dbReference type="EMBL" id="PP511792">
    <property type="protein sequence ID" value="XCD07627.1"/>
    <property type="molecule type" value="Genomic_DNA"/>
</dbReference>
<proteinExistence type="predicted"/>
<protein>
    <submittedName>
        <fullName evidence="1">Uncharacterized protein</fullName>
    </submittedName>
</protein>